<dbReference type="EMBL" id="JAAXYO010000084">
    <property type="protein sequence ID" value="MBU2787818.1"/>
    <property type="molecule type" value="Genomic_DNA"/>
</dbReference>
<gene>
    <name evidence="2" type="ORF">HFQ13_06315</name>
</gene>
<dbReference type="Pfam" id="PF08238">
    <property type="entry name" value="Sel1"/>
    <property type="match status" value="3"/>
</dbReference>
<protein>
    <submittedName>
        <fullName evidence="2">Sel1 repeat family protein</fullName>
    </submittedName>
</protein>
<comment type="caution">
    <text evidence="2">The sequence shown here is derived from an EMBL/GenBank/DDBJ whole genome shotgun (WGS) entry which is preliminary data.</text>
</comment>
<evidence type="ECO:0000313" key="3">
    <source>
        <dbReference type="Proteomes" id="UP001197378"/>
    </source>
</evidence>
<dbReference type="SUPFAM" id="SSF81901">
    <property type="entry name" value="HCP-like"/>
    <property type="match status" value="1"/>
</dbReference>
<dbReference type="PANTHER" id="PTHR11102">
    <property type="entry name" value="SEL-1-LIKE PROTEIN"/>
    <property type="match status" value="1"/>
</dbReference>
<feature type="signal peptide" evidence="1">
    <location>
        <begin position="1"/>
        <end position="21"/>
    </location>
</feature>
<dbReference type="Proteomes" id="UP001197378">
    <property type="component" value="Unassembled WGS sequence"/>
</dbReference>
<dbReference type="PANTHER" id="PTHR11102:SF160">
    <property type="entry name" value="ERAD-ASSOCIATED E3 UBIQUITIN-PROTEIN LIGASE COMPONENT HRD3"/>
    <property type="match status" value="1"/>
</dbReference>
<reference evidence="2" key="1">
    <citation type="journal article" date="2021" name="ISME J.">
        <title>Genomic evolution of the class Acidithiobacillia: deep-branching Proteobacteria living in extreme acidic conditions.</title>
        <authorList>
            <person name="Moya-Beltran A."/>
            <person name="Beard S."/>
            <person name="Rojas-Villalobos C."/>
            <person name="Issotta F."/>
            <person name="Gallardo Y."/>
            <person name="Ulloa R."/>
            <person name="Giaveno A."/>
            <person name="Degli Esposti M."/>
            <person name="Johnson D.B."/>
            <person name="Quatrini R."/>
        </authorList>
    </citation>
    <scope>NUCLEOTIDE SEQUENCE</scope>
    <source>
        <strain evidence="2">VAN18-1</strain>
    </source>
</reference>
<dbReference type="SMART" id="SM00671">
    <property type="entry name" value="SEL1"/>
    <property type="match status" value="3"/>
</dbReference>
<dbReference type="AlphaFoldDB" id="A0AAE3CJG0"/>
<sequence>MKITLALGIAAIGLMSNGAHAATQRWKGPLAEASAACLQQDSAALAQIQRAAQSGSYDGVVAMAAYWACKGDPASAKPWLVKASGMGSGWASQVLAHYLRRDPASAANTEQQIRFLTRAALQGNAWSARELSVLYLNGAPGLAADPRRASYWARYAEDVKEIVPDTFYLAESYAKGWGVPKNAQKAKELYAETFHTLQQATADGDPYADMLFFLAYSKGYGVPKDHKKALHWLQQAAEKGYPEAVAELKVLSNGGKSHE</sequence>
<dbReference type="InterPro" id="IPR011990">
    <property type="entry name" value="TPR-like_helical_dom_sf"/>
</dbReference>
<evidence type="ECO:0000256" key="1">
    <source>
        <dbReference type="SAM" id="SignalP"/>
    </source>
</evidence>
<name>A0AAE3CJG0_9PROT</name>
<dbReference type="Gene3D" id="1.25.40.10">
    <property type="entry name" value="Tetratricopeptide repeat domain"/>
    <property type="match status" value="1"/>
</dbReference>
<keyword evidence="1" id="KW-0732">Signal</keyword>
<feature type="chain" id="PRO_5042203937" evidence="1">
    <location>
        <begin position="22"/>
        <end position="259"/>
    </location>
</feature>
<organism evidence="2 3">
    <name type="scientific">Igneacidithiobacillus copahuensis</name>
    <dbReference type="NCBI Taxonomy" id="2724909"/>
    <lineage>
        <taxon>Bacteria</taxon>
        <taxon>Pseudomonadati</taxon>
        <taxon>Pseudomonadota</taxon>
        <taxon>Acidithiobacillia</taxon>
        <taxon>Acidithiobacillales</taxon>
        <taxon>Acidithiobacillaceae</taxon>
        <taxon>Igneacidithiobacillus</taxon>
    </lineage>
</organism>
<proteinExistence type="predicted"/>
<dbReference type="InterPro" id="IPR006597">
    <property type="entry name" value="Sel1-like"/>
</dbReference>
<accession>A0AAE3CJG0</accession>
<keyword evidence="3" id="KW-1185">Reference proteome</keyword>
<dbReference type="RefSeq" id="WP_215873133.1">
    <property type="nucleotide sequence ID" value="NZ_JAAXYO010000084.1"/>
</dbReference>
<dbReference type="InterPro" id="IPR050767">
    <property type="entry name" value="Sel1_AlgK"/>
</dbReference>
<evidence type="ECO:0000313" key="2">
    <source>
        <dbReference type="EMBL" id="MBU2787818.1"/>
    </source>
</evidence>